<proteinExistence type="predicted"/>
<dbReference type="Gene3D" id="1.20.120.160">
    <property type="entry name" value="HPT domain"/>
    <property type="match status" value="1"/>
</dbReference>
<comment type="caution">
    <text evidence="4">The sequence shown here is derived from an EMBL/GenBank/DDBJ whole genome shotgun (WGS) entry which is preliminary data.</text>
</comment>
<dbReference type="PROSITE" id="PS50894">
    <property type="entry name" value="HPT"/>
    <property type="match status" value="1"/>
</dbReference>
<organism evidence="4 5">
    <name type="scientific">Marichromatium gracile</name>
    <name type="common">Chromatium gracile</name>
    <dbReference type="NCBI Taxonomy" id="1048"/>
    <lineage>
        <taxon>Bacteria</taxon>
        <taxon>Pseudomonadati</taxon>
        <taxon>Pseudomonadota</taxon>
        <taxon>Gammaproteobacteria</taxon>
        <taxon>Chromatiales</taxon>
        <taxon>Chromatiaceae</taxon>
        <taxon>Marichromatium</taxon>
    </lineage>
</organism>
<evidence type="ECO:0000256" key="1">
    <source>
        <dbReference type="ARBA" id="ARBA00023012"/>
    </source>
</evidence>
<evidence type="ECO:0000256" key="2">
    <source>
        <dbReference type="PROSITE-ProRule" id="PRU00110"/>
    </source>
</evidence>
<keyword evidence="2" id="KW-0597">Phosphoprotein</keyword>
<evidence type="ECO:0000259" key="3">
    <source>
        <dbReference type="PROSITE" id="PS50894"/>
    </source>
</evidence>
<reference evidence="4 5" key="1">
    <citation type="submission" date="2016-02" db="EMBL/GenBank/DDBJ databases">
        <title>Genome sequence of Marichromatium gracile YL-28, a purple sulfur bacterium.</title>
        <authorList>
            <person name="Zhao C."/>
            <person name="Hong X."/>
            <person name="Chen S."/>
            <person name="Yang S."/>
        </authorList>
    </citation>
    <scope>NUCLEOTIDE SEQUENCE [LARGE SCALE GENOMIC DNA]</scope>
    <source>
        <strain evidence="4 5">YL28</strain>
    </source>
</reference>
<feature type="domain" description="HPt" evidence="3">
    <location>
        <begin position="15"/>
        <end position="115"/>
    </location>
</feature>
<gene>
    <name evidence="4" type="ORF">AY586_03570</name>
</gene>
<keyword evidence="5" id="KW-1185">Reference proteome</keyword>
<dbReference type="InterPro" id="IPR008207">
    <property type="entry name" value="Sig_transdc_His_kin_Hpt_dom"/>
</dbReference>
<feature type="modified residue" description="Phosphohistidine" evidence="2">
    <location>
        <position position="54"/>
    </location>
</feature>
<keyword evidence="1" id="KW-0902">Two-component regulatory system</keyword>
<protein>
    <recommendedName>
        <fullName evidence="3">HPt domain-containing protein</fullName>
    </recommendedName>
</protein>
<accession>A0ABR5VDH4</accession>
<dbReference type="InterPro" id="IPR036641">
    <property type="entry name" value="HPT_dom_sf"/>
</dbReference>
<sequence length="115" mass="11990">MIIMHHVDPETIAELRDLLDEELDAIMLAFAQQLPVQLERLEQASPSECGALAHALKGSAGNIGATMLAGAAGALEQAARTGEPEAIAAARARLCPLANATLDELRALGALREAP</sequence>
<evidence type="ECO:0000313" key="4">
    <source>
        <dbReference type="EMBL" id="KXX63765.1"/>
    </source>
</evidence>
<dbReference type="Proteomes" id="UP000075766">
    <property type="component" value="Unassembled WGS sequence"/>
</dbReference>
<evidence type="ECO:0000313" key="5">
    <source>
        <dbReference type="Proteomes" id="UP000075766"/>
    </source>
</evidence>
<dbReference type="EMBL" id="LSYU01000077">
    <property type="protein sequence ID" value="KXX63765.1"/>
    <property type="molecule type" value="Genomic_DNA"/>
</dbReference>
<dbReference type="Pfam" id="PF01627">
    <property type="entry name" value="Hpt"/>
    <property type="match status" value="1"/>
</dbReference>
<name>A0ABR5VDH4_MARGR</name>
<dbReference type="SUPFAM" id="SSF47226">
    <property type="entry name" value="Histidine-containing phosphotransfer domain, HPT domain"/>
    <property type="match status" value="1"/>
</dbReference>